<dbReference type="GO" id="GO:0004674">
    <property type="term" value="F:protein serine/threonine kinase activity"/>
    <property type="evidence" value="ECO:0007669"/>
    <property type="project" value="TreeGrafter"/>
</dbReference>
<dbReference type="PIRSF" id="PIRSF000654">
    <property type="entry name" value="Integrin-linked_kinase"/>
    <property type="match status" value="1"/>
</dbReference>
<feature type="domain" description="Protein kinase" evidence="1">
    <location>
        <begin position="1"/>
        <end position="264"/>
    </location>
</feature>
<reference evidence="2" key="1">
    <citation type="journal article" date="2020" name="Nat. Commun.">
        <title>Large-scale genome sequencing of mycorrhizal fungi provides insights into the early evolution of symbiotic traits.</title>
        <authorList>
            <person name="Miyauchi S."/>
            <person name="Kiss E."/>
            <person name="Kuo A."/>
            <person name="Drula E."/>
            <person name="Kohler A."/>
            <person name="Sanchez-Garcia M."/>
            <person name="Morin E."/>
            <person name="Andreopoulos B."/>
            <person name="Barry K.W."/>
            <person name="Bonito G."/>
            <person name="Buee M."/>
            <person name="Carver A."/>
            <person name="Chen C."/>
            <person name="Cichocki N."/>
            <person name="Clum A."/>
            <person name="Culley D."/>
            <person name="Crous P.W."/>
            <person name="Fauchery L."/>
            <person name="Girlanda M."/>
            <person name="Hayes R.D."/>
            <person name="Keri Z."/>
            <person name="LaButti K."/>
            <person name="Lipzen A."/>
            <person name="Lombard V."/>
            <person name="Magnuson J."/>
            <person name="Maillard F."/>
            <person name="Murat C."/>
            <person name="Nolan M."/>
            <person name="Ohm R.A."/>
            <person name="Pangilinan J."/>
            <person name="Pereira M.F."/>
            <person name="Perotto S."/>
            <person name="Peter M."/>
            <person name="Pfister S."/>
            <person name="Riley R."/>
            <person name="Sitrit Y."/>
            <person name="Stielow J.B."/>
            <person name="Szollosi G."/>
            <person name="Zifcakova L."/>
            <person name="Stursova M."/>
            <person name="Spatafora J.W."/>
            <person name="Tedersoo L."/>
            <person name="Vaario L.M."/>
            <person name="Yamada A."/>
            <person name="Yan M."/>
            <person name="Wang P."/>
            <person name="Xu J."/>
            <person name="Bruns T."/>
            <person name="Baldrian P."/>
            <person name="Vilgalys R."/>
            <person name="Dunand C."/>
            <person name="Henrissat B."/>
            <person name="Grigoriev I.V."/>
            <person name="Hibbett D."/>
            <person name="Nagy L.G."/>
            <person name="Martin F.M."/>
        </authorList>
    </citation>
    <scope>NUCLEOTIDE SEQUENCE</scope>
    <source>
        <strain evidence="2">UH-Tt-Lm1</strain>
    </source>
</reference>
<dbReference type="PROSITE" id="PS50011">
    <property type="entry name" value="PROTEIN_KINASE_DOM"/>
    <property type="match status" value="1"/>
</dbReference>
<comment type="caution">
    <text evidence="2">The sequence shown here is derived from an EMBL/GenBank/DDBJ whole genome shotgun (WGS) entry which is preliminary data.</text>
</comment>
<dbReference type="PROSITE" id="PS00109">
    <property type="entry name" value="PROTEIN_KINASE_TYR"/>
    <property type="match status" value="1"/>
</dbReference>
<gene>
    <name evidence="2" type="ORF">BJ322DRAFT_1092731</name>
</gene>
<evidence type="ECO:0000259" key="1">
    <source>
        <dbReference type="PROSITE" id="PS50011"/>
    </source>
</evidence>
<evidence type="ECO:0000313" key="3">
    <source>
        <dbReference type="Proteomes" id="UP000736335"/>
    </source>
</evidence>
<proteinExistence type="predicted"/>
<dbReference type="InterPro" id="IPR001245">
    <property type="entry name" value="Ser-Thr/Tyr_kinase_cat_dom"/>
</dbReference>
<keyword evidence="2" id="KW-0418">Kinase</keyword>
<dbReference type="Pfam" id="PF07714">
    <property type="entry name" value="PK_Tyr_Ser-Thr"/>
    <property type="match status" value="1"/>
</dbReference>
<evidence type="ECO:0000313" key="2">
    <source>
        <dbReference type="EMBL" id="KAF9778335.1"/>
    </source>
</evidence>
<dbReference type="InterPro" id="IPR000719">
    <property type="entry name" value="Prot_kinase_dom"/>
</dbReference>
<dbReference type="InterPro" id="IPR011009">
    <property type="entry name" value="Kinase-like_dom_sf"/>
</dbReference>
<dbReference type="InterPro" id="IPR051681">
    <property type="entry name" value="Ser/Thr_Kinases-Pseudokinases"/>
</dbReference>
<sequence length="265" mass="29629">MENPVFQNVLPNVWKGQYQGREVAAQVSRVSPGDDTKKIKGKFCRVAGIWGFLKHPNLLPLLGVMMTENQLVMVSDWMSNGNIMEFTRVNPNEDRLGLLKGVTKGLIHMHDRGMIHGDLRGVNILIDNDGNARLAGFDMATVAARQQTLPYANGWIPWMSPELMDPRSFGLLDKHPTVKSDVYALGMVIYEVLSGQAPFSAYEELLVYLMVLDGKRPERPRGVAGEPFTDVIWKVLEHCWNQQASDRPSAKHVLLGLRGTPPTVK</sequence>
<keyword evidence="3" id="KW-1185">Reference proteome</keyword>
<dbReference type="Gene3D" id="1.10.510.10">
    <property type="entry name" value="Transferase(Phosphotransferase) domain 1"/>
    <property type="match status" value="1"/>
</dbReference>
<dbReference type="PANTHER" id="PTHR44329:SF261">
    <property type="entry name" value="ZINC FINGER CONTAINING PROTEIN KINASE-RELATED"/>
    <property type="match status" value="1"/>
</dbReference>
<dbReference type="AlphaFoldDB" id="A0A9P6H2Z9"/>
<protein>
    <submittedName>
        <fullName evidence="2">Kinase-like domain-containing protein</fullName>
    </submittedName>
</protein>
<dbReference type="Proteomes" id="UP000736335">
    <property type="component" value="Unassembled WGS sequence"/>
</dbReference>
<dbReference type="GO" id="GO:0005524">
    <property type="term" value="F:ATP binding"/>
    <property type="evidence" value="ECO:0007669"/>
    <property type="project" value="InterPro"/>
</dbReference>
<dbReference type="PANTHER" id="PTHR44329">
    <property type="entry name" value="SERINE/THREONINE-PROTEIN KINASE TNNI3K-RELATED"/>
    <property type="match status" value="1"/>
</dbReference>
<accession>A0A9P6H2Z9</accession>
<organism evidence="2 3">
    <name type="scientific">Thelephora terrestris</name>
    <dbReference type="NCBI Taxonomy" id="56493"/>
    <lineage>
        <taxon>Eukaryota</taxon>
        <taxon>Fungi</taxon>
        <taxon>Dikarya</taxon>
        <taxon>Basidiomycota</taxon>
        <taxon>Agaricomycotina</taxon>
        <taxon>Agaricomycetes</taxon>
        <taxon>Thelephorales</taxon>
        <taxon>Thelephoraceae</taxon>
        <taxon>Thelephora</taxon>
    </lineage>
</organism>
<dbReference type="EMBL" id="WIUZ02000023">
    <property type="protein sequence ID" value="KAF9778335.1"/>
    <property type="molecule type" value="Genomic_DNA"/>
</dbReference>
<dbReference type="InterPro" id="IPR008266">
    <property type="entry name" value="Tyr_kinase_AS"/>
</dbReference>
<reference evidence="2" key="2">
    <citation type="submission" date="2020-11" db="EMBL/GenBank/DDBJ databases">
        <authorList>
            <consortium name="DOE Joint Genome Institute"/>
            <person name="Kuo A."/>
            <person name="Miyauchi S."/>
            <person name="Kiss E."/>
            <person name="Drula E."/>
            <person name="Kohler A."/>
            <person name="Sanchez-Garcia M."/>
            <person name="Andreopoulos B."/>
            <person name="Barry K.W."/>
            <person name="Bonito G."/>
            <person name="Buee M."/>
            <person name="Carver A."/>
            <person name="Chen C."/>
            <person name="Cichocki N."/>
            <person name="Clum A."/>
            <person name="Culley D."/>
            <person name="Crous P.W."/>
            <person name="Fauchery L."/>
            <person name="Girlanda M."/>
            <person name="Hayes R."/>
            <person name="Keri Z."/>
            <person name="Labutti K."/>
            <person name="Lipzen A."/>
            <person name="Lombard V."/>
            <person name="Magnuson J."/>
            <person name="Maillard F."/>
            <person name="Morin E."/>
            <person name="Murat C."/>
            <person name="Nolan M."/>
            <person name="Ohm R."/>
            <person name="Pangilinan J."/>
            <person name="Pereira M."/>
            <person name="Perotto S."/>
            <person name="Peter M."/>
            <person name="Riley R."/>
            <person name="Sitrit Y."/>
            <person name="Stielow B."/>
            <person name="Szollosi G."/>
            <person name="Zifcakova L."/>
            <person name="Stursova M."/>
            <person name="Spatafora J.W."/>
            <person name="Tedersoo L."/>
            <person name="Vaario L.-M."/>
            <person name="Yamada A."/>
            <person name="Yan M."/>
            <person name="Wang P."/>
            <person name="Xu J."/>
            <person name="Bruns T."/>
            <person name="Baldrian P."/>
            <person name="Vilgalys R."/>
            <person name="Henrissat B."/>
            <person name="Grigoriev I.V."/>
            <person name="Hibbett D."/>
            <person name="Nagy L.G."/>
            <person name="Martin F.M."/>
        </authorList>
    </citation>
    <scope>NUCLEOTIDE SEQUENCE</scope>
    <source>
        <strain evidence="2">UH-Tt-Lm1</strain>
    </source>
</reference>
<dbReference type="SUPFAM" id="SSF56112">
    <property type="entry name" value="Protein kinase-like (PK-like)"/>
    <property type="match status" value="1"/>
</dbReference>
<name>A0A9P6H2Z9_9AGAM</name>
<dbReference type="OrthoDB" id="10252171at2759"/>
<keyword evidence="2" id="KW-0808">Transferase</keyword>